<dbReference type="Proteomes" id="UP000824007">
    <property type="component" value="Unassembled WGS sequence"/>
</dbReference>
<evidence type="ECO:0000256" key="1">
    <source>
        <dbReference type="SAM" id="Phobius"/>
    </source>
</evidence>
<keyword evidence="1" id="KW-0472">Membrane</keyword>
<sequence length="262" mass="29112">MREIRIFFMQAKLSLMAASIFRANFILMLIQSIINTLLHVACMNFIYGSVEEIGGWSQEEMLVLIGTSMVVNQLFRAFVNGNQLRFVEGIANGSFDHMLLRPVGLLYQINTGKVDFSSLLSAVCPAVILAVNLERLGRSVSLWRFLLYLLLCLMGLAILSAFMVCLYSLAFRFVRVSGLNNIYYILMNISEKPQELFSRRLFLGCFLFAIPAIPIANIPVRVMLGRTGPGGVLLQMAVCALFLYGAKRSVEAGIRRYAGGGG</sequence>
<comment type="caution">
    <text evidence="2">The sequence shown here is derived from an EMBL/GenBank/DDBJ whole genome shotgun (WGS) entry which is preliminary data.</text>
</comment>
<evidence type="ECO:0000313" key="2">
    <source>
        <dbReference type="EMBL" id="HIY59812.1"/>
    </source>
</evidence>
<name>A0A9D2C527_9FIRM</name>
<feature type="transmembrane region" description="Helical" evidence="1">
    <location>
        <begin position="145"/>
        <end position="164"/>
    </location>
</feature>
<accession>A0A9D2C527</accession>
<protein>
    <submittedName>
        <fullName evidence="2">ABC transporter permease</fullName>
    </submittedName>
</protein>
<organism evidence="2 3">
    <name type="scientific">Candidatus Eisenbergiella pullistercoris</name>
    <dbReference type="NCBI Taxonomy" id="2838555"/>
    <lineage>
        <taxon>Bacteria</taxon>
        <taxon>Bacillati</taxon>
        <taxon>Bacillota</taxon>
        <taxon>Clostridia</taxon>
        <taxon>Lachnospirales</taxon>
        <taxon>Lachnospiraceae</taxon>
        <taxon>Eisenbergiella</taxon>
    </lineage>
</organism>
<dbReference type="Pfam" id="PF06182">
    <property type="entry name" value="ABC2_membrane_6"/>
    <property type="match status" value="1"/>
</dbReference>
<dbReference type="AlphaFoldDB" id="A0A9D2C527"/>
<keyword evidence="1" id="KW-1133">Transmembrane helix</keyword>
<dbReference type="PANTHER" id="PTHR36833:SF1">
    <property type="entry name" value="INTEGRAL MEMBRANE TRANSPORT PROTEIN"/>
    <property type="match status" value="1"/>
</dbReference>
<reference evidence="2" key="1">
    <citation type="journal article" date="2021" name="PeerJ">
        <title>Extensive microbial diversity within the chicken gut microbiome revealed by metagenomics and culture.</title>
        <authorList>
            <person name="Gilroy R."/>
            <person name="Ravi A."/>
            <person name="Getino M."/>
            <person name="Pursley I."/>
            <person name="Horton D.L."/>
            <person name="Alikhan N.F."/>
            <person name="Baker D."/>
            <person name="Gharbi K."/>
            <person name="Hall N."/>
            <person name="Watson M."/>
            <person name="Adriaenssens E.M."/>
            <person name="Foster-Nyarko E."/>
            <person name="Jarju S."/>
            <person name="Secka A."/>
            <person name="Antonio M."/>
            <person name="Oren A."/>
            <person name="Chaudhuri R.R."/>
            <person name="La Ragione R."/>
            <person name="Hildebrand F."/>
            <person name="Pallen M.J."/>
        </authorList>
    </citation>
    <scope>NUCLEOTIDE SEQUENCE</scope>
    <source>
        <strain evidence="2">ChiSxjej3B15-24422</strain>
    </source>
</reference>
<dbReference type="EMBL" id="DXDD01000048">
    <property type="protein sequence ID" value="HIY59812.1"/>
    <property type="molecule type" value="Genomic_DNA"/>
</dbReference>
<dbReference type="PANTHER" id="PTHR36833">
    <property type="entry name" value="SLR0610 PROTEIN-RELATED"/>
    <property type="match status" value="1"/>
</dbReference>
<keyword evidence="1" id="KW-0812">Transmembrane</keyword>
<reference evidence="2" key="2">
    <citation type="submission" date="2021-04" db="EMBL/GenBank/DDBJ databases">
        <authorList>
            <person name="Gilroy R."/>
        </authorList>
    </citation>
    <scope>NUCLEOTIDE SEQUENCE</scope>
    <source>
        <strain evidence="2">ChiSxjej3B15-24422</strain>
    </source>
</reference>
<feature type="transmembrane region" description="Helical" evidence="1">
    <location>
        <begin position="21"/>
        <end position="47"/>
    </location>
</feature>
<dbReference type="InterPro" id="IPR010390">
    <property type="entry name" value="ABC-2_transporter-like"/>
</dbReference>
<feature type="transmembrane region" description="Helical" evidence="1">
    <location>
        <begin position="228"/>
        <end position="246"/>
    </location>
</feature>
<evidence type="ECO:0000313" key="3">
    <source>
        <dbReference type="Proteomes" id="UP000824007"/>
    </source>
</evidence>
<feature type="transmembrane region" description="Helical" evidence="1">
    <location>
        <begin position="201"/>
        <end position="222"/>
    </location>
</feature>
<proteinExistence type="predicted"/>
<gene>
    <name evidence="2" type="ORF">H9831_03890</name>
</gene>